<dbReference type="InParanoid" id="A0A3Q1GAJ3"/>
<dbReference type="InterPro" id="IPR017901">
    <property type="entry name" value="C-CAP_CF_C-like"/>
</dbReference>
<name>A0A3Q1GAJ3_9TELE</name>
<dbReference type="GO" id="GO:0005929">
    <property type="term" value="C:cilium"/>
    <property type="evidence" value="ECO:0007669"/>
    <property type="project" value="TreeGrafter"/>
</dbReference>
<evidence type="ECO:0000256" key="1">
    <source>
        <dbReference type="ARBA" id="ARBA00008848"/>
    </source>
</evidence>
<dbReference type="Gene3D" id="2.160.20.70">
    <property type="match status" value="1"/>
</dbReference>
<evidence type="ECO:0000256" key="2">
    <source>
        <dbReference type="ARBA" id="ARBA00022741"/>
    </source>
</evidence>
<dbReference type="GO" id="GO:1990075">
    <property type="term" value="C:periciliary membrane compartment"/>
    <property type="evidence" value="ECO:0007669"/>
    <property type="project" value="TreeGrafter"/>
</dbReference>
<dbReference type="GO" id="GO:0005096">
    <property type="term" value="F:GTPase activator activity"/>
    <property type="evidence" value="ECO:0007669"/>
    <property type="project" value="InterPro"/>
</dbReference>
<gene>
    <name evidence="4" type="primary">RP2</name>
</gene>
<dbReference type="InterPro" id="IPR016098">
    <property type="entry name" value="CAP/MinC_C"/>
</dbReference>
<dbReference type="PANTHER" id="PTHR15440:SF0">
    <property type="entry name" value="PROTEIN XRP2"/>
    <property type="match status" value="1"/>
</dbReference>
<organism evidence="4 5">
    <name type="scientific">Acanthochromis polyacanthus</name>
    <name type="common">spiny chromis</name>
    <dbReference type="NCBI Taxonomy" id="80966"/>
    <lineage>
        <taxon>Eukaryota</taxon>
        <taxon>Metazoa</taxon>
        <taxon>Chordata</taxon>
        <taxon>Craniata</taxon>
        <taxon>Vertebrata</taxon>
        <taxon>Euteleostomi</taxon>
        <taxon>Actinopterygii</taxon>
        <taxon>Neopterygii</taxon>
        <taxon>Teleostei</taxon>
        <taxon>Neoteleostei</taxon>
        <taxon>Acanthomorphata</taxon>
        <taxon>Ovalentaria</taxon>
        <taxon>Pomacentridae</taxon>
        <taxon>Acanthochromis</taxon>
    </lineage>
</organism>
<dbReference type="InterPro" id="IPR006599">
    <property type="entry name" value="CARP_motif"/>
</dbReference>
<dbReference type="Ensembl" id="ENSAPOT00000004529.1">
    <property type="protein sequence ID" value="ENSAPOP00000026134.1"/>
    <property type="gene ID" value="ENSAPOG00000009954.1"/>
</dbReference>
<protein>
    <submittedName>
        <fullName evidence="4">RP2 activator of ARL3 GTPase</fullName>
    </submittedName>
</protein>
<dbReference type="STRING" id="80966.ENSAPOP00000026134"/>
<dbReference type="InterPro" id="IPR012945">
    <property type="entry name" value="Tubulin-bd_cofactor_C_dom"/>
</dbReference>
<dbReference type="SMART" id="SM00673">
    <property type="entry name" value="CARP"/>
    <property type="match status" value="1"/>
</dbReference>
<dbReference type="GO" id="GO:0000166">
    <property type="term" value="F:nucleotide binding"/>
    <property type="evidence" value="ECO:0007669"/>
    <property type="project" value="UniProtKB-KW"/>
</dbReference>
<evidence type="ECO:0000259" key="3">
    <source>
        <dbReference type="PROSITE" id="PS51329"/>
    </source>
</evidence>
<dbReference type="Pfam" id="PF07986">
    <property type="entry name" value="TBCC"/>
    <property type="match status" value="1"/>
</dbReference>
<evidence type="ECO:0000313" key="5">
    <source>
        <dbReference type="Proteomes" id="UP000257200"/>
    </source>
</evidence>
<sequence length="282" mass="32403">MQPLSCFCFSVKSHHLSTSFPAIGCYFQLIQFWDKREKHSSKTSQWVNLPGKLHRQQFVIQECEKCNMYVFNHSKTITINDCVISRIFLRLVKGSVFVRDCKHTKCVVMKVFLCCFYYPELAYHFKDAGLSMFNNNWSYIHHLILVSRRNNCNHESEFKMVHENSEQSCLFVCFAGEYGTGIILNATNTRKNKQGLVLTKGSRHPMTSVIISTQGFHAVSQETIYSISALNESTYVSLECFYCNSCVCVCVSVIVYSLPSQVQCSRLSAPSTLFQCCRWKKA</sequence>
<dbReference type="Proteomes" id="UP000257200">
    <property type="component" value="Unplaced"/>
</dbReference>
<dbReference type="AlphaFoldDB" id="A0A3Q1GAJ3"/>
<keyword evidence="2" id="KW-0547">Nucleotide-binding</keyword>
<proteinExistence type="inferred from homology"/>
<dbReference type="GO" id="GO:0006892">
    <property type="term" value="P:post-Golgi vesicle-mediated transport"/>
    <property type="evidence" value="ECO:0007669"/>
    <property type="project" value="TreeGrafter"/>
</dbReference>
<dbReference type="PROSITE" id="PS51329">
    <property type="entry name" value="C_CAP_COFACTOR_C"/>
    <property type="match status" value="1"/>
</dbReference>
<comment type="similarity">
    <text evidence="1">Belongs to the TBCC family.</text>
</comment>
<keyword evidence="5" id="KW-1185">Reference proteome</keyword>
<dbReference type="PANTHER" id="PTHR15440">
    <property type="entry name" value="XRP2 PROTEIN"/>
    <property type="match status" value="1"/>
</dbReference>
<dbReference type="GeneTree" id="ENSGT00940000158262"/>
<feature type="domain" description="C-CAP/cofactor C-like" evidence="3">
    <location>
        <begin position="35"/>
        <end position="146"/>
    </location>
</feature>
<dbReference type="InterPro" id="IPR039093">
    <property type="entry name" value="XRP2"/>
</dbReference>
<reference evidence="4" key="1">
    <citation type="submission" date="2025-08" db="UniProtKB">
        <authorList>
            <consortium name="Ensembl"/>
        </authorList>
    </citation>
    <scope>IDENTIFICATION</scope>
</reference>
<accession>A0A3Q1GAJ3</accession>
<reference evidence="4" key="2">
    <citation type="submission" date="2025-09" db="UniProtKB">
        <authorList>
            <consortium name="Ensembl"/>
        </authorList>
    </citation>
    <scope>IDENTIFICATION</scope>
</reference>
<evidence type="ECO:0000313" key="4">
    <source>
        <dbReference type="Ensembl" id="ENSAPOP00000026134.1"/>
    </source>
</evidence>